<protein>
    <submittedName>
        <fullName evidence="1">Uncharacterized protein</fullName>
    </submittedName>
</protein>
<feature type="non-terminal residue" evidence="1">
    <location>
        <position position="1"/>
    </location>
</feature>
<keyword evidence="2" id="KW-1185">Reference proteome</keyword>
<gene>
    <name evidence="1" type="ORF">ACH5RR_018007</name>
</gene>
<proteinExistence type="predicted"/>
<accession>A0ABD2ZQA0</accession>
<reference evidence="1 2" key="1">
    <citation type="submission" date="2024-11" db="EMBL/GenBank/DDBJ databases">
        <title>A near-complete genome assembly of Cinchona calisaya.</title>
        <authorList>
            <person name="Lian D.C."/>
            <person name="Zhao X.W."/>
            <person name="Wei L."/>
        </authorList>
    </citation>
    <scope>NUCLEOTIDE SEQUENCE [LARGE SCALE GENOMIC DNA]</scope>
    <source>
        <tissue evidence="1">Nenye</tissue>
    </source>
</reference>
<name>A0ABD2ZQA0_9GENT</name>
<comment type="caution">
    <text evidence="1">The sequence shown here is derived from an EMBL/GenBank/DDBJ whole genome shotgun (WGS) entry which is preliminary data.</text>
</comment>
<evidence type="ECO:0000313" key="2">
    <source>
        <dbReference type="Proteomes" id="UP001630127"/>
    </source>
</evidence>
<dbReference type="EMBL" id="JBJUIK010000008">
    <property type="protein sequence ID" value="KAL3519858.1"/>
    <property type="molecule type" value="Genomic_DNA"/>
</dbReference>
<evidence type="ECO:0000313" key="1">
    <source>
        <dbReference type="EMBL" id="KAL3519858.1"/>
    </source>
</evidence>
<sequence>LPTSKPLSIPHLFFIISVYLNSMASRGQQPNKLTVAAATEKEEAVELMPELRKSVFVKVDQLKPRTFGYNWTIKISESNTIFNQNIAKPQ</sequence>
<dbReference type="Proteomes" id="UP001630127">
    <property type="component" value="Unassembled WGS sequence"/>
</dbReference>
<organism evidence="1 2">
    <name type="scientific">Cinchona calisaya</name>
    <dbReference type="NCBI Taxonomy" id="153742"/>
    <lineage>
        <taxon>Eukaryota</taxon>
        <taxon>Viridiplantae</taxon>
        <taxon>Streptophyta</taxon>
        <taxon>Embryophyta</taxon>
        <taxon>Tracheophyta</taxon>
        <taxon>Spermatophyta</taxon>
        <taxon>Magnoliopsida</taxon>
        <taxon>eudicotyledons</taxon>
        <taxon>Gunneridae</taxon>
        <taxon>Pentapetalae</taxon>
        <taxon>asterids</taxon>
        <taxon>lamiids</taxon>
        <taxon>Gentianales</taxon>
        <taxon>Rubiaceae</taxon>
        <taxon>Cinchonoideae</taxon>
        <taxon>Cinchoneae</taxon>
        <taxon>Cinchona</taxon>
    </lineage>
</organism>
<dbReference type="AlphaFoldDB" id="A0ABD2ZQA0"/>